<gene>
    <name evidence="2" type="ORF">LptCag_1221</name>
</gene>
<dbReference type="Proteomes" id="UP000029452">
    <property type="component" value="Unassembled WGS sequence"/>
</dbReference>
<protein>
    <submittedName>
        <fullName evidence="2">Uncharacterized protein</fullName>
    </submittedName>
</protein>
<dbReference type="PATRIC" id="fig|178606.4.peg.1037"/>
<sequence length="222" mass="25881">MTVPGFRFPDDRREEVKKLLGGDERKVIILEDELAPRQVFTRNMTEIGPYCFTLGEGRARNEWYGESGTEEKRENRKVLAQVEKLKKELQKTSESVKNWSWYKKVSEHWKQNQIDDPAPLDSALCRINQDVSFLEGLVHHYSGRERDLRTEEEKKHVLAVVLSLFPGHLPVDGCPRKERHPMPTAPYRLAEIVMEELGIEPGDFRRLYTPAANRLNKIRDLK</sequence>
<evidence type="ECO:0000313" key="3">
    <source>
        <dbReference type="Proteomes" id="UP000029452"/>
    </source>
</evidence>
<reference evidence="2 3" key="1">
    <citation type="submission" date="2014-06" db="EMBL/GenBank/DDBJ databases">
        <title>Draft genome sequence of iron oxidizing acidophile Leptospirillum ferriphilum DSM14647.</title>
        <authorList>
            <person name="Cardenas J.P."/>
            <person name="Lazcano M."/>
            <person name="Ossandon F.J."/>
            <person name="Corbett M."/>
            <person name="Holmes D.S."/>
            <person name="Watkin E."/>
        </authorList>
    </citation>
    <scope>NUCLEOTIDE SEQUENCE [LARGE SCALE GENOMIC DNA]</scope>
    <source>
        <strain evidence="2 3">DSM 14647</strain>
    </source>
</reference>
<name>A0A094WA85_9BACT</name>
<keyword evidence="1" id="KW-0175">Coiled coil</keyword>
<organism evidence="2 3">
    <name type="scientific">Leptospirillum ferriphilum</name>
    <dbReference type="NCBI Taxonomy" id="178606"/>
    <lineage>
        <taxon>Bacteria</taxon>
        <taxon>Pseudomonadati</taxon>
        <taxon>Nitrospirota</taxon>
        <taxon>Nitrospiria</taxon>
        <taxon>Nitrospirales</taxon>
        <taxon>Nitrospiraceae</taxon>
        <taxon>Leptospirillum</taxon>
    </lineage>
</organism>
<dbReference type="EMBL" id="JPGK01000003">
    <property type="protein sequence ID" value="KGA94458.1"/>
    <property type="molecule type" value="Genomic_DNA"/>
</dbReference>
<comment type="caution">
    <text evidence="2">The sequence shown here is derived from an EMBL/GenBank/DDBJ whole genome shotgun (WGS) entry which is preliminary data.</text>
</comment>
<feature type="coiled-coil region" evidence="1">
    <location>
        <begin position="68"/>
        <end position="95"/>
    </location>
</feature>
<evidence type="ECO:0000313" key="2">
    <source>
        <dbReference type="EMBL" id="KGA94458.1"/>
    </source>
</evidence>
<evidence type="ECO:0000256" key="1">
    <source>
        <dbReference type="SAM" id="Coils"/>
    </source>
</evidence>
<dbReference type="AlphaFoldDB" id="A0A094WA85"/>
<accession>A0A094WA85</accession>
<proteinExistence type="predicted"/>